<evidence type="ECO:0000256" key="4">
    <source>
        <dbReference type="ARBA" id="ARBA00022692"/>
    </source>
</evidence>
<dbReference type="PANTHER" id="PTHR30509">
    <property type="entry name" value="P-HYDROXYBENZOIC ACID EFFLUX PUMP SUBUNIT-RELATED"/>
    <property type="match status" value="1"/>
</dbReference>
<feature type="transmembrane region" description="Helical" evidence="8">
    <location>
        <begin position="92"/>
        <end position="111"/>
    </location>
</feature>
<organism evidence="9 10">
    <name type="scientific">Kushneria aurantia</name>
    <dbReference type="NCBI Taxonomy" id="504092"/>
    <lineage>
        <taxon>Bacteria</taxon>
        <taxon>Pseudomonadati</taxon>
        <taxon>Pseudomonadota</taxon>
        <taxon>Gammaproteobacteria</taxon>
        <taxon>Oceanospirillales</taxon>
        <taxon>Halomonadaceae</taxon>
        <taxon>Kushneria</taxon>
    </lineage>
</organism>
<name>A0ABV6FZL3_9GAMM</name>
<feature type="transmembrane region" description="Helical" evidence="8">
    <location>
        <begin position="497"/>
        <end position="518"/>
    </location>
</feature>
<dbReference type="Proteomes" id="UP001589814">
    <property type="component" value="Unassembled WGS sequence"/>
</dbReference>
<feature type="transmembrane region" description="Helical" evidence="8">
    <location>
        <begin position="393"/>
        <end position="411"/>
    </location>
</feature>
<keyword evidence="6 8" id="KW-0472">Membrane</keyword>
<feature type="transmembrane region" description="Helical" evidence="8">
    <location>
        <begin position="469"/>
        <end position="485"/>
    </location>
</feature>
<feature type="transmembrane region" description="Helical" evidence="8">
    <location>
        <begin position="149"/>
        <end position="171"/>
    </location>
</feature>
<evidence type="ECO:0000256" key="8">
    <source>
        <dbReference type="SAM" id="Phobius"/>
    </source>
</evidence>
<evidence type="ECO:0000256" key="2">
    <source>
        <dbReference type="ARBA" id="ARBA00022448"/>
    </source>
</evidence>
<dbReference type="InterPro" id="IPR006726">
    <property type="entry name" value="PHBA_efflux_AaeB/fusaric-R"/>
</dbReference>
<dbReference type="PANTHER" id="PTHR30509:SF9">
    <property type="entry name" value="MULTIDRUG RESISTANCE PROTEIN MDTO"/>
    <property type="match status" value="1"/>
</dbReference>
<dbReference type="EMBL" id="JBHLVX010000009">
    <property type="protein sequence ID" value="MFC0266801.1"/>
    <property type="molecule type" value="Genomic_DNA"/>
</dbReference>
<sequence>MALGTWGRVYLTPNADTLKFAARGVVAMALALFLAMQMQLDRPYWALISAVFLQIRPQSGLVIEKGVCQIGGTLIGGLVGITVMALAMQMPAIALMLLMVWVMLCATASALTRNFNLTYGFAISAATAILVVVLTVVGSNSSSGVFDIAVARVSEIVLGASCATLVSMLLWPARVRNVIDGHAGRVIDQTFEALIMNLDRDVPMREAREKIVSALGAALTLNNDSSAVIYEGPHGPGRARAAWLLTQRALSMMAEMQTYGRLVREQSSLVNDRFDAALDDIRNTMERVRWRETWSERRREIQGLRQRLQQSSLHHEGSPLERRLAQGLLVLLNYAYVMIEAHHAIRNVDNTRLRATRLARHRDYMPALVVGMRAGLLFAVGAVIYVATQWSSGVLMMVLPVIFGVMFASFPSPTAMLKNVIKGATVGMAVSLVFGNILLAQAPRDFEMLMLVFGPPFFLGLMAMANPPILAQGLGFCIVYTILTMPSNNMSFDIAGFANRALAIGLGLLVLYTVFRIVPSANSLVMRRRVIRATTEDLCALWQRTRRHSREEAGNWFNGRMIERVQRLANIDSQLPENSRFLLDLGMTGLNLGHVILASYRRITSFDKSDETLGLLRQWQRALALAYQACAWGDFDERFSHASRTLMERLRHHGEMPDEQIDLIEGMINRLDITLHRFARVSSGQDDRGSRSGPAESADARSG</sequence>
<keyword evidence="10" id="KW-1185">Reference proteome</keyword>
<evidence type="ECO:0000256" key="1">
    <source>
        <dbReference type="ARBA" id="ARBA00004651"/>
    </source>
</evidence>
<feature type="transmembrane region" description="Helical" evidence="8">
    <location>
        <begin position="20"/>
        <end position="36"/>
    </location>
</feature>
<dbReference type="Pfam" id="PF04632">
    <property type="entry name" value="FUSC"/>
    <property type="match status" value="1"/>
</dbReference>
<dbReference type="RefSeq" id="WP_026351920.1">
    <property type="nucleotide sequence ID" value="NZ_JBHLVX010000009.1"/>
</dbReference>
<proteinExistence type="predicted"/>
<evidence type="ECO:0000313" key="9">
    <source>
        <dbReference type="EMBL" id="MFC0266801.1"/>
    </source>
</evidence>
<comment type="caution">
    <text evidence="9">The sequence shown here is derived from an EMBL/GenBank/DDBJ whole genome shotgun (WGS) entry which is preliminary data.</text>
</comment>
<feature type="transmembrane region" description="Helical" evidence="8">
    <location>
        <begin position="423"/>
        <end position="442"/>
    </location>
</feature>
<feature type="transmembrane region" description="Helical" evidence="8">
    <location>
        <begin position="364"/>
        <end position="387"/>
    </location>
</feature>
<feature type="region of interest" description="Disordered" evidence="7">
    <location>
        <begin position="682"/>
        <end position="703"/>
    </location>
</feature>
<gene>
    <name evidence="9" type="ORF">ACFFHW_02120</name>
</gene>
<evidence type="ECO:0000256" key="6">
    <source>
        <dbReference type="ARBA" id="ARBA00023136"/>
    </source>
</evidence>
<reference evidence="9 10" key="1">
    <citation type="submission" date="2024-09" db="EMBL/GenBank/DDBJ databases">
        <authorList>
            <person name="Sun Q."/>
            <person name="Mori K."/>
        </authorList>
    </citation>
    <scope>NUCLEOTIDE SEQUENCE [LARGE SCALE GENOMIC DNA]</scope>
    <source>
        <strain evidence="9 10">CCM 7415</strain>
    </source>
</reference>
<keyword evidence="4 8" id="KW-0812">Transmembrane</keyword>
<evidence type="ECO:0000313" key="10">
    <source>
        <dbReference type="Proteomes" id="UP001589814"/>
    </source>
</evidence>
<keyword evidence="2" id="KW-0813">Transport</keyword>
<keyword evidence="5 8" id="KW-1133">Transmembrane helix</keyword>
<keyword evidence="3" id="KW-1003">Cell membrane</keyword>
<evidence type="ECO:0000256" key="7">
    <source>
        <dbReference type="SAM" id="MobiDB-lite"/>
    </source>
</evidence>
<comment type="subcellular location">
    <subcellularLocation>
        <location evidence="1">Cell membrane</location>
        <topology evidence="1">Multi-pass membrane protein</topology>
    </subcellularLocation>
</comment>
<feature type="transmembrane region" description="Helical" evidence="8">
    <location>
        <begin position="118"/>
        <end position="137"/>
    </location>
</feature>
<accession>A0ABV6FZL3</accession>
<protein>
    <submittedName>
        <fullName evidence="9">FUSC family protein</fullName>
    </submittedName>
</protein>
<evidence type="ECO:0000256" key="5">
    <source>
        <dbReference type="ARBA" id="ARBA00022989"/>
    </source>
</evidence>
<evidence type="ECO:0000256" key="3">
    <source>
        <dbReference type="ARBA" id="ARBA00022475"/>
    </source>
</evidence>